<dbReference type="Proteomes" id="UP001500967">
    <property type="component" value="Unassembled WGS sequence"/>
</dbReference>
<dbReference type="EMBL" id="BAAAGX010000010">
    <property type="protein sequence ID" value="GAA0242166.1"/>
    <property type="molecule type" value="Genomic_DNA"/>
</dbReference>
<comment type="caution">
    <text evidence="2">The sequence shown here is derived from an EMBL/GenBank/DDBJ whole genome shotgun (WGS) entry which is preliminary data.</text>
</comment>
<accession>A0ABN0U8I8</accession>
<dbReference type="PROSITE" id="PS51186">
    <property type="entry name" value="GNAT"/>
    <property type="match status" value="1"/>
</dbReference>
<dbReference type="InterPro" id="IPR016181">
    <property type="entry name" value="Acyl_CoA_acyltransferase"/>
</dbReference>
<evidence type="ECO:0000313" key="3">
    <source>
        <dbReference type="Proteomes" id="UP001500967"/>
    </source>
</evidence>
<dbReference type="RefSeq" id="WP_344649368.1">
    <property type="nucleotide sequence ID" value="NZ_BAAAGX010000010.1"/>
</dbReference>
<keyword evidence="3" id="KW-1185">Reference proteome</keyword>
<dbReference type="InterPro" id="IPR000182">
    <property type="entry name" value="GNAT_dom"/>
</dbReference>
<protein>
    <recommendedName>
        <fullName evidence="1">N-acetyltransferase domain-containing protein</fullName>
    </recommendedName>
</protein>
<name>A0ABN0U8I8_9ACTN</name>
<sequence length="118" mass="13748">MAFDGETPVAWIRGQMSDPVTFYLQTGGVRPGNRRARWMKPTYLHLLAYLERLGYERVTSRHEPDNAAILILQLRLGFVVDGVVLDERFGPLVSMVKHLHPDQRDEYRQRFRLSAHDQ</sequence>
<dbReference type="Gene3D" id="3.40.630.30">
    <property type="match status" value="1"/>
</dbReference>
<reference evidence="2 3" key="1">
    <citation type="journal article" date="2019" name="Int. J. Syst. Evol. Microbiol.">
        <title>The Global Catalogue of Microorganisms (GCM) 10K type strain sequencing project: providing services to taxonomists for standard genome sequencing and annotation.</title>
        <authorList>
            <consortium name="The Broad Institute Genomics Platform"/>
            <consortium name="The Broad Institute Genome Sequencing Center for Infectious Disease"/>
            <person name="Wu L."/>
            <person name="Ma J."/>
        </authorList>
    </citation>
    <scope>NUCLEOTIDE SEQUENCE [LARGE SCALE GENOMIC DNA]</scope>
    <source>
        <strain evidence="2 3">JCM 10425</strain>
    </source>
</reference>
<feature type="domain" description="N-acetyltransferase" evidence="1">
    <location>
        <begin position="1"/>
        <end position="100"/>
    </location>
</feature>
<evidence type="ECO:0000313" key="2">
    <source>
        <dbReference type="EMBL" id="GAA0242166.1"/>
    </source>
</evidence>
<dbReference type="SUPFAM" id="SSF55729">
    <property type="entry name" value="Acyl-CoA N-acyltransferases (Nat)"/>
    <property type="match status" value="1"/>
</dbReference>
<proteinExistence type="predicted"/>
<gene>
    <name evidence="2" type="ORF">GCM10009539_29460</name>
</gene>
<evidence type="ECO:0000259" key="1">
    <source>
        <dbReference type="PROSITE" id="PS51186"/>
    </source>
</evidence>
<organism evidence="2 3">
    <name type="scientific">Cryptosporangium japonicum</name>
    <dbReference type="NCBI Taxonomy" id="80872"/>
    <lineage>
        <taxon>Bacteria</taxon>
        <taxon>Bacillati</taxon>
        <taxon>Actinomycetota</taxon>
        <taxon>Actinomycetes</taxon>
        <taxon>Cryptosporangiales</taxon>
        <taxon>Cryptosporangiaceae</taxon>
        <taxon>Cryptosporangium</taxon>
    </lineage>
</organism>